<keyword evidence="5" id="KW-0804">Transcription</keyword>
<dbReference type="PANTHER" id="PTHR46577">
    <property type="entry name" value="HTH-TYPE TRANSCRIPTIONAL REGULATORY PROTEIN GABR"/>
    <property type="match status" value="1"/>
</dbReference>
<reference evidence="7 8" key="1">
    <citation type="submission" date="2017-03" db="EMBL/GenBank/DDBJ databases">
        <authorList>
            <person name="Afonso C.L."/>
            <person name="Miller P.J."/>
            <person name="Scott M.A."/>
            <person name="Spackman E."/>
            <person name="Goraichik I."/>
            <person name="Dimitrov K.M."/>
            <person name="Suarez D.L."/>
            <person name="Swayne D.E."/>
        </authorList>
    </citation>
    <scope>NUCLEOTIDE SEQUENCE [LARGE SCALE GENOMIC DNA]</scope>
    <source>
        <strain evidence="7 8">CECT 8287</strain>
    </source>
</reference>
<protein>
    <submittedName>
        <fullName evidence="7">Putative HTH-type transcriptional regulator YdcR</fullName>
    </submittedName>
</protein>
<dbReference type="OrthoDB" id="9804020at2"/>
<dbReference type="CDD" id="cd00609">
    <property type="entry name" value="AAT_like"/>
    <property type="match status" value="1"/>
</dbReference>
<keyword evidence="8" id="KW-1185">Reference proteome</keyword>
<evidence type="ECO:0000256" key="4">
    <source>
        <dbReference type="ARBA" id="ARBA00023125"/>
    </source>
</evidence>
<name>A0A1Y5RDP3_9RHOB</name>
<dbReference type="EMBL" id="FWFL01000001">
    <property type="protein sequence ID" value="SLN12505.1"/>
    <property type="molecule type" value="Genomic_DNA"/>
</dbReference>
<evidence type="ECO:0000256" key="2">
    <source>
        <dbReference type="ARBA" id="ARBA00022898"/>
    </source>
</evidence>
<dbReference type="GO" id="GO:0003677">
    <property type="term" value="F:DNA binding"/>
    <property type="evidence" value="ECO:0007669"/>
    <property type="project" value="UniProtKB-KW"/>
</dbReference>
<accession>A0A1Y5RDP3</accession>
<dbReference type="GO" id="GO:0003700">
    <property type="term" value="F:DNA-binding transcription factor activity"/>
    <property type="evidence" value="ECO:0007669"/>
    <property type="project" value="InterPro"/>
</dbReference>
<dbReference type="InterPro" id="IPR015424">
    <property type="entry name" value="PyrdxlP-dep_Trfase"/>
</dbReference>
<dbReference type="InterPro" id="IPR015422">
    <property type="entry name" value="PyrdxlP-dep_Trfase_small"/>
</dbReference>
<dbReference type="Pfam" id="PF00392">
    <property type="entry name" value="GntR"/>
    <property type="match status" value="1"/>
</dbReference>
<dbReference type="SUPFAM" id="SSF53383">
    <property type="entry name" value="PLP-dependent transferases"/>
    <property type="match status" value="1"/>
</dbReference>
<evidence type="ECO:0000313" key="7">
    <source>
        <dbReference type="EMBL" id="SLN12505.1"/>
    </source>
</evidence>
<dbReference type="InterPro" id="IPR004839">
    <property type="entry name" value="Aminotransferase_I/II_large"/>
</dbReference>
<dbReference type="Gene3D" id="3.90.1150.10">
    <property type="entry name" value="Aspartate Aminotransferase, domain 1"/>
    <property type="match status" value="1"/>
</dbReference>
<evidence type="ECO:0000256" key="5">
    <source>
        <dbReference type="ARBA" id="ARBA00023163"/>
    </source>
</evidence>
<proteinExistence type="inferred from homology"/>
<sequence>MDTIWQPDLSKTGRSKYLALADALRKGIADKTLMPGQKLPPVRDLAYRVGVTPGTAARAYSILISEGRLVAGVGRGTYVADEKPKRAKPADWPERVYLRSPVLPDAGQVEITRDAMHRVADRGDVVDLTDYPNREGNQELRSTLRRLLADLPVGNFDVDDIVLTHGAQSAIIAVLQTVLRGPDPVVLIEAQAYPGFRRAADLCRARVITIDCDEDGPIVHQIESAAREFGAQVFLTSSEVNNPTLRRTTPERRYQIARVARRYGMNIVDDDCYKVTPASAESYRALLPDLGWYVSSLSKSFSPALRVGWAIAPSGQASDLARTVAFSCFGLSRILTDTTLEILNDKRLDSTLSETRATIASKVRQAVNHLGGHDVKWHEDVPFLWISLPRGWRASRFVRVAEAQGVILKSSEEFVARDARAPHCVRLAVNSQIAAECFENAVDKVRTILDNPQEEIGV</sequence>
<comment type="similarity">
    <text evidence="1">In the C-terminal section; belongs to the class-I pyridoxal-phosphate-dependent aminotransferase family.</text>
</comment>
<organism evidence="7 8">
    <name type="scientific">Roseovarius litorisediminis</name>
    <dbReference type="NCBI Taxonomy" id="1312363"/>
    <lineage>
        <taxon>Bacteria</taxon>
        <taxon>Pseudomonadati</taxon>
        <taxon>Pseudomonadota</taxon>
        <taxon>Alphaproteobacteria</taxon>
        <taxon>Rhodobacterales</taxon>
        <taxon>Roseobacteraceae</taxon>
        <taxon>Roseovarius</taxon>
    </lineage>
</organism>
<dbReference type="InterPro" id="IPR000524">
    <property type="entry name" value="Tscrpt_reg_HTH_GntR"/>
</dbReference>
<evidence type="ECO:0000256" key="3">
    <source>
        <dbReference type="ARBA" id="ARBA00023015"/>
    </source>
</evidence>
<keyword evidence="3" id="KW-0805">Transcription regulation</keyword>
<dbReference type="InterPro" id="IPR051446">
    <property type="entry name" value="HTH_trans_reg/aminotransferase"/>
</dbReference>
<dbReference type="InterPro" id="IPR036390">
    <property type="entry name" value="WH_DNA-bd_sf"/>
</dbReference>
<gene>
    <name evidence="7" type="primary">ydcR_1</name>
    <name evidence="7" type="ORF">PEL8287_00370</name>
</gene>
<evidence type="ECO:0000259" key="6">
    <source>
        <dbReference type="PROSITE" id="PS50949"/>
    </source>
</evidence>
<evidence type="ECO:0000313" key="8">
    <source>
        <dbReference type="Proteomes" id="UP000193827"/>
    </source>
</evidence>
<dbReference type="PROSITE" id="PS50949">
    <property type="entry name" value="HTH_GNTR"/>
    <property type="match status" value="1"/>
</dbReference>
<dbReference type="SUPFAM" id="SSF46785">
    <property type="entry name" value="Winged helix' DNA-binding domain"/>
    <property type="match status" value="1"/>
</dbReference>
<evidence type="ECO:0000256" key="1">
    <source>
        <dbReference type="ARBA" id="ARBA00005384"/>
    </source>
</evidence>
<dbReference type="SMART" id="SM00345">
    <property type="entry name" value="HTH_GNTR"/>
    <property type="match status" value="1"/>
</dbReference>
<dbReference type="RefSeq" id="WP_139837664.1">
    <property type="nucleotide sequence ID" value="NZ_FWFL01000001.1"/>
</dbReference>
<dbReference type="Gene3D" id="3.40.640.10">
    <property type="entry name" value="Type I PLP-dependent aspartate aminotransferase-like (Major domain)"/>
    <property type="match status" value="1"/>
</dbReference>
<dbReference type="PANTHER" id="PTHR46577:SF1">
    <property type="entry name" value="HTH-TYPE TRANSCRIPTIONAL REGULATORY PROTEIN GABR"/>
    <property type="match status" value="1"/>
</dbReference>
<dbReference type="CDD" id="cd07377">
    <property type="entry name" value="WHTH_GntR"/>
    <property type="match status" value="1"/>
</dbReference>
<dbReference type="Gene3D" id="1.10.10.10">
    <property type="entry name" value="Winged helix-like DNA-binding domain superfamily/Winged helix DNA-binding domain"/>
    <property type="match status" value="1"/>
</dbReference>
<dbReference type="GO" id="GO:0030170">
    <property type="term" value="F:pyridoxal phosphate binding"/>
    <property type="evidence" value="ECO:0007669"/>
    <property type="project" value="InterPro"/>
</dbReference>
<dbReference type="AlphaFoldDB" id="A0A1Y5RDP3"/>
<dbReference type="InterPro" id="IPR036388">
    <property type="entry name" value="WH-like_DNA-bd_sf"/>
</dbReference>
<keyword evidence="4" id="KW-0238">DNA-binding</keyword>
<keyword evidence="2" id="KW-0663">Pyridoxal phosphate</keyword>
<dbReference type="Proteomes" id="UP000193827">
    <property type="component" value="Unassembled WGS sequence"/>
</dbReference>
<dbReference type="InterPro" id="IPR015421">
    <property type="entry name" value="PyrdxlP-dep_Trfase_major"/>
</dbReference>
<feature type="domain" description="HTH gntR-type" evidence="6">
    <location>
        <begin position="14"/>
        <end position="82"/>
    </location>
</feature>
<dbReference type="Pfam" id="PF00155">
    <property type="entry name" value="Aminotran_1_2"/>
    <property type="match status" value="1"/>
</dbReference>